<protein>
    <recommendedName>
        <fullName evidence="4">DUF222 domain-containing protein</fullName>
    </recommendedName>
</protein>
<keyword evidence="3" id="KW-1185">Reference proteome</keyword>
<organism evidence="2 3">
    <name type="scientific">Plantibacter cousiniae</name>
    <name type="common">nom. nud.</name>
    <dbReference type="NCBI Taxonomy" id="199709"/>
    <lineage>
        <taxon>Bacteria</taxon>
        <taxon>Bacillati</taxon>
        <taxon>Actinomycetota</taxon>
        <taxon>Actinomycetes</taxon>
        <taxon>Micrococcales</taxon>
        <taxon>Microbacteriaceae</taxon>
        <taxon>Plantibacter</taxon>
    </lineage>
</organism>
<feature type="region of interest" description="Disordered" evidence="1">
    <location>
        <begin position="139"/>
        <end position="170"/>
    </location>
</feature>
<evidence type="ECO:0000313" key="2">
    <source>
        <dbReference type="EMBL" id="SKC66237.1"/>
    </source>
</evidence>
<name>A0ABY1LR58_9MICO</name>
<reference evidence="2 3" key="1">
    <citation type="submission" date="2017-02" db="EMBL/GenBank/DDBJ databases">
        <authorList>
            <person name="Varghese N."/>
            <person name="Submissions S."/>
        </authorList>
    </citation>
    <scope>NUCLEOTIDE SEQUENCE [LARGE SCALE GENOMIC DNA]</scope>
    <source>
        <strain evidence="2 3">VKM Ac-1787</strain>
    </source>
</reference>
<dbReference type="Proteomes" id="UP000190827">
    <property type="component" value="Unassembled WGS sequence"/>
</dbReference>
<proteinExistence type="predicted"/>
<evidence type="ECO:0008006" key="4">
    <source>
        <dbReference type="Google" id="ProtNLM"/>
    </source>
</evidence>
<evidence type="ECO:0000313" key="3">
    <source>
        <dbReference type="Proteomes" id="UP000190827"/>
    </source>
</evidence>
<dbReference type="EMBL" id="FUZO01000002">
    <property type="protein sequence ID" value="SKC66237.1"/>
    <property type="molecule type" value="Genomic_DNA"/>
</dbReference>
<accession>A0ABY1LR58</accession>
<dbReference type="RefSeq" id="WP_139382494.1">
    <property type="nucleotide sequence ID" value="NZ_FUZO01000002.1"/>
</dbReference>
<feature type="non-terminal residue" evidence="2">
    <location>
        <position position="238"/>
    </location>
</feature>
<gene>
    <name evidence="2" type="ORF">SAMN06295973_2548</name>
</gene>
<sequence length="238" mass="24793">MTSSAPNPLAAAAAGFDAVWQSALDAIRPGSGVAEQLENMNDEAVLQVLDELGAVQHAVEVLAARVTGAIALRPSPSGRDGTLVRAAGYANPGVMVSERWRVARARGAAIAEVGAAITQPRGLLGELEECPFPAITAALEPAPGSESSNTDAVPDDTRPSSDGGTPRAPLSVDGAAVIVRELRNAGRICSRPELDAASIIAIEHAAHAPLQDVTRIAKLVRTRLDQDGREPRDELLRR</sequence>
<evidence type="ECO:0000256" key="1">
    <source>
        <dbReference type="SAM" id="MobiDB-lite"/>
    </source>
</evidence>
<comment type="caution">
    <text evidence="2">The sequence shown here is derived from an EMBL/GenBank/DDBJ whole genome shotgun (WGS) entry which is preliminary data.</text>
</comment>